<evidence type="ECO:0000313" key="1">
    <source>
        <dbReference type="EnsemblPlants" id="Solyc02g068840.1.1.1"/>
    </source>
</evidence>
<reference evidence="1" key="1">
    <citation type="journal article" date="2012" name="Nature">
        <title>The tomato genome sequence provides insights into fleshy fruit evolution.</title>
        <authorList>
            <consortium name="Tomato Genome Consortium"/>
        </authorList>
    </citation>
    <scope>NUCLEOTIDE SEQUENCE [LARGE SCALE GENOMIC DNA]</scope>
    <source>
        <strain evidence="1">cv. Heinz 1706</strain>
    </source>
</reference>
<dbReference type="PROSITE" id="PS51257">
    <property type="entry name" value="PROKAR_LIPOPROTEIN"/>
    <property type="match status" value="1"/>
</dbReference>
<dbReference type="Gramene" id="Solyc02g068840.1.1">
    <property type="protein sequence ID" value="Solyc02g068840.1.1.1"/>
    <property type="gene ID" value="Solyc02g068840.1"/>
</dbReference>
<protein>
    <submittedName>
        <fullName evidence="1">Uncharacterized protein</fullName>
    </submittedName>
</protein>
<evidence type="ECO:0000313" key="2">
    <source>
        <dbReference type="Proteomes" id="UP000004994"/>
    </source>
</evidence>
<accession>A0A3Q7F2X4</accession>
<sequence length="56" mass="6334">MRGKNDLRLCVYTSFIIFSTTSSCISETESTVHFFGIIISMEILKSYFFGICGLLI</sequence>
<dbReference type="EnsemblPlants" id="Solyc02g068840.1.1">
    <property type="protein sequence ID" value="Solyc02g068840.1.1.1"/>
    <property type="gene ID" value="Solyc02g068840.1"/>
</dbReference>
<reference evidence="1" key="2">
    <citation type="submission" date="2019-01" db="UniProtKB">
        <authorList>
            <consortium name="EnsemblPlants"/>
        </authorList>
    </citation>
    <scope>IDENTIFICATION</scope>
    <source>
        <strain evidence="1">cv. Heinz 1706</strain>
    </source>
</reference>
<dbReference type="PaxDb" id="4081-Solyc02g068840.1.1"/>
<dbReference type="Proteomes" id="UP000004994">
    <property type="component" value="Chromosome 2"/>
</dbReference>
<keyword evidence="2" id="KW-1185">Reference proteome</keyword>
<dbReference type="InParanoid" id="A0A3Q7F2X4"/>
<proteinExistence type="predicted"/>
<dbReference type="AlphaFoldDB" id="A0A3Q7F2X4"/>
<organism evidence="1">
    <name type="scientific">Solanum lycopersicum</name>
    <name type="common">Tomato</name>
    <name type="synonym">Lycopersicon esculentum</name>
    <dbReference type="NCBI Taxonomy" id="4081"/>
    <lineage>
        <taxon>Eukaryota</taxon>
        <taxon>Viridiplantae</taxon>
        <taxon>Streptophyta</taxon>
        <taxon>Embryophyta</taxon>
        <taxon>Tracheophyta</taxon>
        <taxon>Spermatophyta</taxon>
        <taxon>Magnoliopsida</taxon>
        <taxon>eudicotyledons</taxon>
        <taxon>Gunneridae</taxon>
        <taxon>Pentapetalae</taxon>
        <taxon>asterids</taxon>
        <taxon>lamiids</taxon>
        <taxon>Solanales</taxon>
        <taxon>Solanaceae</taxon>
        <taxon>Solanoideae</taxon>
        <taxon>Solaneae</taxon>
        <taxon>Solanum</taxon>
        <taxon>Solanum subgen. Lycopersicon</taxon>
    </lineage>
</organism>
<name>A0A3Q7F2X4_SOLLC</name>